<gene>
    <name evidence="6" type="ORF">HX829_23020</name>
</gene>
<dbReference type="SUPFAM" id="SSF51182">
    <property type="entry name" value="RmlC-like cupins"/>
    <property type="match status" value="1"/>
</dbReference>
<dbReference type="Gene3D" id="1.10.10.60">
    <property type="entry name" value="Homeodomain-like"/>
    <property type="match status" value="1"/>
</dbReference>
<evidence type="ECO:0000256" key="2">
    <source>
        <dbReference type="ARBA" id="ARBA00023015"/>
    </source>
</evidence>
<dbReference type="EMBL" id="JACAPU010000027">
    <property type="protein sequence ID" value="NWB49359.1"/>
    <property type="molecule type" value="Genomic_DNA"/>
</dbReference>
<dbReference type="Pfam" id="PF02311">
    <property type="entry name" value="AraC_binding"/>
    <property type="match status" value="1"/>
</dbReference>
<organism evidence="6 7">
    <name type="scientific">Pseudomonas gingeri</name>
    <dbReference type="NCBI Taxonomy" id="117681"/>
    <lineage>
        <taxon>Bacteria</taxon>
        <taxon>Pseudomonadati</taxon>
        <taxon>Pseudomonadota</taxon>
        <taxon>Gammaproteobacteria</taxon>
        <taxon>Pseudomonadales</taxon>
        <taxon>Pseudomonadaceae</taxon>
        <taxon>Pseudomonas</taxon>
    </lineage>
</organism>
<keyword evidence="2" id="KW-0805">Transcription regulation</keyword>
<keyword evidence="1" id="KW-0678">Repressor</keyword>
<evidence type="ECO:0000259" key="5">
    <source>
        <dbReference type="PROSITE" id="PS01124"/>
    </source>
</evidence>
<dbReference type="InterPro" id="IPR018060">
    <property type="entry name" value="HTH_AraC"/>
</dbReference>
<sequence>MDNIWRKRFAAQHGRFTEPLQARAYDYVHGAREIWHSHEYGQLVHATAGVIRVLTRLGAWTVPPGYGFWIAPGVDHELHMVGAVAMRALYVESDQLPASWLTCRLIKVEPLLRELILVLLEPEADTALVTPLLLQRLTLAPPTEGCSLPLPRDKRLLKVCELLLDNPANPATLEDWSERIGASVRTLRRRFRDETGLSFNQWRQQLRIAEAVCQLAQGHPLGQIARELGYANGNAFGAMFKRVLGEVPSRYVKG</sequence>
<dbReference type="InterPro" id="IPR009057">
    <property type="entry name" value="Homeodomain-like_sf"/>
</dbReference>
<dbReference type="FunFam" id="1.10.10.60:FF:000132">
    <property type="entry name" value="AraC family transcriptional regulator"/>
    <property type="match status" value="1"/>
</dbReference>
<dbReference type="PANTHER" id="PTHR11019:SF159">
    <property type="entry name" value="TRANSCRIPTIONAL REGULATOR-RELATED"/>
    <property type="match status" value="1"/>
</dbReference>
<dbReference type="SMART" id="SM00342">
    <property type="entry name" value="HTH_ARAC"/>
    <property type="match status" value="1"/>
</dbReference>
<dbReference type="InterPro" id="IPR011051">
    <property type="entry name" value="RmlC_Cupin_sf"/>
</dbReference>
<dbReference type="SUPFAM" id="SSF46689">
    <property type="entry name" value="Homeodomain-like"/>
    <property type="match status" value="1"/>
</dbReference>
<comment type="caution">
    <text evidence="6">The sequence shown here is derived from an EMBL/GenBank/DDBJ whole genome shotgun (WGS) entry which is preliminary data.</text>
</comment>
<feature type="domain" description="HTH araC/xylS-type" evidence="5">
    <location>
        <begin position="157"/>
        <end position="254"/>
    </location>
</feature>
<keyword evidence="4" id="KW-0804">Transcription</keyword>
<dbReference type="GO" id="GO:0003700">
    <property type="term" value="F:DNA-binding transcription factor activity"/>
    <property type="evidence" value="ECO:0007669"/>
    <property type="project" value="InterPro"/>
</dbReference>
<evidence type="ECO:0000256" key="3">
    <source>
        <dbReference type="ARBA" id="ARBA00023125"/>
    </source>
</evidence>
<evidence type="ECO:0000256" key="4">
    <source>
        <dbReference type="ARBA" id="ARBA00023163"/>
    </source>
</evidence>
<dbReference type="Pfam" id="PF12833">
    <property type="entry name" value="HTH_18"/>
    <property type="match status" value="1"/>
</dbReference>
<protein>
    <submittedName>
        <fullName evidence="6">Helix-turn-helix transcriptional regulator</fullName>
    </submittedName>
</protein>
<accession>A0A7Y7WJ34</accession>
<dbReference type="Proteomes" id="UP000582981">
    <property type="component" value="Unassembled WGS sequence"/>
</dbReference>
<dbReference type="InterPro" id="IPR003313">
    <property type="entry name" value="AraC-bd"/>
</dbReference>
<dbReference type="PANTHER" id="PTHR11019">
    <property type="entry name" value="HTH-TYPE TRANSCRIPTIONAL REGULATOR NIMR"/>
    <property type="match status" value="1"/>
</dbReference>
<reference evidence="6 7" key="1">
    <citation type="submission" date="2020-04" db="EMBL/GenBank/DDBJ databases">
        <title>Molecular characterization of pseudomonads from Agaricus bisporus reveal novel blotch 2 pathogens in Western Europe.</title>
        <authorList>
            <person name="Taparia T."/>
            <person name="Krijger M."/>
            <person name="Haynes E."/>
            <person name="Elpinstone J.G."/>
            <person name="Noble R."/>
            <person name="Van Der Wolf J."/>
        </authorList>
    </citation>
    <scope>NUCLEOTIDE SEQUENCE [LARGE SCALE GENOMIC DNA]</scope>
    <source>
        <strain evidence="6 7">F1001</strain>
    </source>
</reference>
<keyword evidence="3" id="KW-0238">DNA-binding</keyword>
<dbReference type="AlphaFoldDB" id="A0A7Y7WJ34"/>
<dbReference type="CDD" id="cd06124">
    <property type="entry name" value="cupin_NimR-like_N"/>
    <property type="match status" value="1"/>
</dbReference>
<dbReference type="GO" id="GO:0043565">
    <property type="term" value="F:sequence-specific DNA binding"/>
    <property type="evidence" value="ECO:0007669"/>
    <property type="project" value="InterPro"/>
</dbReference>
<name>A0A7Y7WJ34_9PSED</name>
<dbReference type="PROSITE" id="PS01124">
    <property type="entry name" value="HTH_ARAC_FAMILY_2"/>
    <property type="match status" value="1"/>
</dbReference>
<dbReference type="Gene3D" id="2.60.120.10">
    <property type="entry name" value="Jelly Rolls"/>
    <property type="match status" value="1"/>
</dbReference>
<evidence type="ECO:0000313" key="6">
    <source>
        <dbReference type="EMBL" id="NWB49359.1"/>
    </source>
</evidence>
<evidence type="ECO:0000313" key="7">
    <source>
        <dbReference type="Proteomes" id="UP000582981"/>
    </source>
</evidence>
<proteinExistence type="predicted"/>
<dbReference type="InterPro" id="IPR014710">
    <property type="entry name" value="RmlC-like_jellyroll"/>
</dbReference>
<evidence type="ECO:0000256" key="1">
    <source>
        <dbReference type="ARBA" id="ARBA00022491"/>
    </source>
</evidence>
<dbReference type="RefSeq" id="WP_177145101.1">
    <property type="nucleotide sequence ID" value="NZ_JACAPU010000027.1"/>
</dbReference>